<dbReference type="InterPro" id="IPR000653">
    <property type="entry name" value="DegT/StrS_aminotransferase"/>
</dbReference>
<dbReference type="InterPro" id="IPR015422">
    <property type="entry name" value="PyrdxlP-dep_Trfase_small"/>
</dbReference>
<gene>
    <name evidence="5" type="ORF">EDC26_11667</name>
</gene>
<evidence type="ECO:0000313" key="6">
    <source>
        <dbReference type="Proteomes" id="UP000295525"/>
    </source>
</evidence>
<dbReference type="InterPro" id="IPR015421">
    <property type="entry name" value="PyrdxlP-dep_Trfase_major"/>
</dbReference>
<dbReference type="GO" id="GO:0030170">
    <property type="term" value="F:pyridoxal phosphate binding"/>
    <property type="evidence" value="ECO:0007669"/>
    <property type="project" value="TreeGrafter"/>
</dbReference>
<dbReference type="GO" id="GO:0000271">
    <property type="term" value="P:polysaccharide biosynthetic process"/>
    <property type="evidence" value="ECO:0007669"/>
    <property type="project" value="TreeGrafter"/>
</dbReference>
<dbReference type="EMBL" id="SMAJ01000016">
    <property type="protein sequence ID" value="TCT03100.1"/>
    <property type="molecule type" value="Genomic_DNA"/>
</dbReference>
<dbReference type="RefSeq" id="WP_132584693.1">
    <property type="nucleotide sequence ID" value="NZ_SMAJ01000016.1"/>
</dbReference>
<feature type="modified residue" description="N6-(pyridoxal phosphate)lysine" evidence="3">
    <location>
        <position position="200"/>
    </location>
</feature>
<comment type="similarity">
    <text evidence="1 4">Belongs to the DegT/DnrJ/EryC1 family.</text>
</comment>
<dbReference type="Gene3D" id="3.90.1150.10">
    <property type="entry name" value="Aspartate Aminotransferase, domain 1"/>
    <property type="match status" value="1"/>
</dbReference>
<dbReference type="PANTHER" id="PTHR30244">
    <property type="entry name" value="TRANSAMINASE"/>
    <property type="match status" value="1"/>
</dbReference>
<keyword evidence="3 4" id="KW-0663">Pyridoxal phosphate</keyword>
<dbReference type="SUPFAM" id="SSF53383">
    <property type="entry name" value="PLP-dependent transferases"/>
    <property type="match status" value="1"/>
</dbReference>
<evidence type="ECO:0000256" key="1">
    <source>
        <dbReference type="ARBA" id="ARBA00037999"/>
    </source>
</evidence>
<dbReference type="PIRSF" id="PIRSF000390">
    <property type="entry name" value="PLP_StrS"/>
    <property type="match status" value="1"/>
</dbReference>
<evidence type="ECO:0000256" key="3">
    <source>
        <dbReference type="PIRSR" id="PIRSR000390-2"/>
    </source>
</evidence>
<evidence type="ECO:0000313" key="5">
    <source>
        <dbReference type="EMBL" id="TCT03100.1"/>
    </source>
</evidence>
<protein>
    <submittedName>
        <fullName evidence="5">dTDP-4-amino-4,6-dideoxygalactose transaminase</fullName>
    </submittedName>
</protein>
<reference evidence="5 6" key="1">
    <citation type="submission" date="2019-03" db="EMBL/GenBank/DDBJ databases">
        <title>Genomic Encyclopedia of Type Strains, Phase IV (KMG-IV): sequencing the most valuable type-strain genomes for metagenomic binning, comparative biology and taxonomic classification.</title>
        <authorList>
            <person name="Goeker M."/>
        </authorList>
    </citation>
    <scope>NUCLEOTIDE SEQUENCE [LARGE SCALE GENOMIC DNA]</scope>
    <source>
        <strain evidence="5 6">DSM 24591</strain>
    </source>
</reference>
<keyword evidence="6" id="KW-1185">Reference proteome</keyword>
<name>A0A4R3LRR5_9BURK</name>
<dbReference type="Pfam" id="PF01041">
    <property type="entry name" value="DegT_DnrJ_EryC1"/>
    <property type="match status" value="1"/>
</dbReference>
<dbReference type="Gene3D" id="3.40.640.10">
    <property type="entry name" value="Type I PLP-dependent aspartate aminotransferase-like (Major domain)"/>
    <property type="match status" value="1"/>
</dbReference>
<dbReference type="PANTHER" id="PTHR30244:SF34">
    <property type="entry name" value="DTDP-4-AMINO-4,6-DIDEOXYGALACTOSE TRANSAMINASE"/>
    <property type="match status" value="1"/>
</dbReference>
<comment type="caution">
    <text evidence="5">The sequence shown here is derived from an EMBL/GenBank/DDBJ whole genome shotgun (WGS) entry which is preliminary data.</text>
</comment>
<dbReference type="AlphaFoldDB" id="A0A4R3LRR5"/>
<dbReference type="Proteomes" id="UP000295525">
    <property type="component" value="Unassembled WGS sequence"/>
</dbReference>
<dbReference type="OrthoDB" id="9804264at2"/>
<evidence type="ECO:0000256" key="2">
    <source>
        <dbReference type="PIRSR" id="PIRSR000390-1"/>
    </source>
</evidence>
<evidence type="ECO:0000256" key="4">
    <source>
        <dbReference type="RuleBase" id="RU004508"/>
    </source>
</evidence>
<dbReference type="InterPro" id="IPR015424">
    <property type="entry name" value="PyrdxlP-dep_Trfase"/>
</dbReference>
<feature type="active site" description="Proton acceptor" evidence="2">
    <location>
        <position position="200"/>
    </location>
</feature>
<accession>A0A4R3LRR5</accession>
<proteinExistence type="inferred from homology"/>
<sequence>MPESLEIAVESFDKSFTQQEPIPEVGIARAIEIMRGGRLHRYNVNQGETSETTTLENKFANYLGVDYCLACASGGYAMLTALRAFGLWAGESVLTNALTLSPVPGAIHAAGGKAVLVETTDQLVLDLDDLHRKLGETSSRLLLISHMRGHIVDMDALLTILDRHGASLIEDCAHTMGAFWGGRPSGTFGIAACFSTQTYKHINSGEGGFLTSNDRDLMARAVILSGSYMLYDQHTAGPAPEAYADIRLDTPNCSGRMDNLRAAILLPQLSCLDDRVCRWNERYHAIESELGNVDGLKMPLRPPQEQFVGSSIQFLVPGISTSQANALLATCKKRGVDLKWFGAVEPRGYTSHYSSWRYLSTQTLPQTDRVLHGLFDMRIPLTFSIDDCHLVGRIIRESFNVSLSL</sequence>
<dbReference type="GO" id="GO:0008483">
    <property type="term" value="F:transaminase activity"/>
    <property type="evidence" value="ECO:0007669"/>
    <property type="project" value="TreeGrafter"/>
</dbReference>
<organism evidence="5 6">
    <name type="scientific">Paralcaligenes ureilyticus</name>
    <dbReference type="NCBI Taxonomy" id="627131"/>
    <lineage>
        <taxon>Bacteria</taxon>
        <taxon>Pseudomonadati</taxon>
        <taxon>Pseudomonadota</taxon>
        <taxon>Betaproteobacteria</taxon>
        <taxon>Burkholderiales</taxon>
        <taxon>Alcaligenaceae</taxon>
        <taxon>Paralcaligenes</taxon>
    </lineage>
</organism>